<name>A0A4Q0I7C5_9FIRM</name>
<evidence type="ECO:0000256" key="2">
    <source>
        <dbReference type="RuleBase" id="RU004447"/>
    </source>
</evidence>
<keyword evidence="6" id="KW-1185">Reference proteome</keyword>
<comment type="similarity">
    <text evidence="1 2">Belongs to the peptidase M16 family.</text>
</comment>
<dbReference type="PANTHER" id="PTHR11851:SF49">
    <property type="entry name" value="MITOCHONDRIAL-PROCESSING PEPTIDASE SUBUNIT ALPHA"/>
    <property type="match status" value="1"/>
</dbReference>
<evidence type="ECO:0000259" key="3">
    <source>
        <dbReference type="Pfam" id="PF00675"/>
    </source>
</evidence>
<dbReference type="SUPFAM" id="SSF63411">
    <property type="entry name" value="LuxS/MPP-like metallohydrolase"/>
    <property type="match status" value="2"/>
</dbReference>
<dbReference type="Gene3D" id="3.30.830.10">
    <property type="entry name" value="Metalloenzyme, LuxS/M16 peptidase-like"/>
    <property type="match status" value="2"/>
</dbReference>
<dbReference type="InterPro" id="IPR007863">
    <property type="entry name" value="Peptidase_M16_C"/>
</dbReference>
<gene>
    <name evidence="5" type="ORF">EFD62_03550</name>
</gene>
<dbReference type="InterPro" id="IPR001431">
    <property type="entry name" value="Pept_M16_Zn_BS"/>
</dbReference>
<dbReference type="PROSITE" id="PS00143">
    <property type="entry name" value="INSULINASE"/>
    <property type="match status" value="1"/>
</dbReference>
<dbReference type="FunFam" id="3.30.830.10:FF:000008">
    <property type="entry name" value="Mitochondrial-processing peptidase subunit beta"/>
    <property type="match status" value="1"/>
</dbReference>
<dbReference type="EMBL" id="RLII01000002">
    <property type="protein sequence ID" value="RXE60306.1"/>
    <property type="molecule type" value="Genomic_DNA"/>
</dbReference>
<dbReference type="RefSeq" id="WP_128705740.1">
    <property type="nucleotide sequence ID" value="NZ_RLII01000002.1"/>
</dbReference>
<dbReference type="Pfam" id="PF00675">
    <property type="entry name" value="Peptidase_M16"/>
    <property type="match status" value="1"/>
</dbReference>
<dbReference type="InterPro" id="IPR011765">
    <property type="entry name" value="Pept_M16_N"/>
</dbReference>
<feature type="domain" description="Peptidase M16 N-terminal" evidence="3">
    <location>
        <begin position="12"/>
        <end position="159"/>
    </location>
</feature>
<dbReference type="AlphaFoldDB" id="A0A4Q0I7C5"/>
<evidence type="ECO:0000259" key="4">
    <source>
        <dbReference type="Pfam" id="PF05193"/>
    </source>
</evidence>
<proteinExistence type="inferred from homology"/>
<dbReference type="GO" id="GO:0004222">
    <property type="term" value="F:metalloendopeptidase activity"/>
    <property type="evidence" value="ECO:0007669"/>
    <property type="project" value="InterPro"/>
</dbReference>
<dbReference type="InterPro" id="IPR011249">
    <property type="entry name" value="Metalloenz_LuxS/M16"/>
</dbReference>
<evidence type="ECO:0000313" key="5">
    <source>
        <dbReference type="EMBL" id="RXE60306.1"/>
    </source>
</evidence>
<evidence type="ECO:0000313" key="6">
    <source>
        <dbReference type="Proteomes" id="UP000289166"/>
    </source>
</evidence>
<sequence length="419" mass="47481">MYKRVKLENGIRIVCEKIPYLRSVSIGIWVGTGSRNETLANNGISHFIEHMLFKGTYNRSAREIADSIDSIGGQLNAFTGKECTCYYTKTLDSHADIALDVLSDMFFNSRFEHRDIDIEKKVILEEIGMYEDSPEELVHDILSETVWKDNSLGFPILGTCDTLSHIDKDKIRAYMQERYLPENTVIAVAGNFEEDRIIDSVREKFGAWKSNGKDSKDIEAAKFKVDSKIKVKDTEQIHICMGFQGIAHGSDELYPLLAVNNVLGGGMSSRMFQKIREEMGLVYSIYSYPSSYRNAGLFTIYAGMNAEHLEKVVDLIIKEIKILLKEGISKDELIKSKEQLKGNYILGLESTSSRMNSIGKSEVLMDTIYTPDEILNKIDAINQERVEQIIKNIFCLNRISFSIVGNIKKEIDISKMIDA</sequence>
<dbReference type="PANTHER" id="PTHR11851">
    <property type="entry name" value="METALLOPROTEASE"/>
    <property type="match status" value="1"/>
</dbReference>
<dbReference type="OrthoDB" id="9811314at2"/>
<dbReference type="GO" id="GO:0046872">
    <property type="term" value="F:metal ion binding"/>
    <property type="evidence" value="ECO:0007669"/>
    <property type="project" value="InterPro"/>
</dbReference>
<organism evidence="5 6">
    <name type="scientific">Acetivibrio mesophilus</name>
    <dbReference type="NCBI Taxonomy" id="2487273"/>
    <lineage>
        <taxon>Bacteria</taxon>
        <taxon>Bacillati</taxon>
        <taxon>Bacillota</taxon>
        <taxon>Clostridia</taxon>
        <taxon>Eubacteriales</taxon>
        <taxon>Oscillospiraceae</taxon>
        <taxon>Acetivibrio</taxon>
    </lineage>
</organism>
<evidence type="ECO:0000256" key="1">
    <source>
        <dbReference type="ARBA" id="ARBA00007261"/>
    </source>
</evidence>
<dbReference type="InterPro" id="IPR050361">
    <property type="entry name" value="MPP/UQCRC_Complex"/>
</dbReference>
<reference evidence="6" key="1">
    <citation type="submission" date="2018-11" db="EMBL/GenBank/DDBJ databases">
        <title>Genome sequencing of a novel mesophilic and cellulolytic organism within the genus Hungateiclostridium.</title>
        <authorList>
            <person name="Rettenmaier R."/>
            <person name="Liebl W."/>
            <person name="Zverlov V."/>
        </authorList>
    </citation>
    <scope>NUCLEOTIDE SEQUENCE [LARGE SCALE GENOMIC DNA]</scope>
    <source>
        <strain evidence="6">N2K1</strain>
    </source>
</reference>
<dbReference type="GO" id="GO:0006508">
    <property type="term" value="P:proteolysis"/>
    <property type="evidence" value="ECO:0007669"/>
    <property type="project" value="InterPro"/>
</dbReference>
<accession>A0A4Q0I7C5</accession>
<feature type="domain" description="Peptidase M16 C-terminal" evidence="4">
    <location>
        <begin position="166"/>
        <end position="340"/>
    </location>
</feature>
<comment type="caution">
    <text evidence="5">The sequence shown here is derived from an EMBL/GenBank/DDBJ whole genome shotgun (WGS) entry which is preliminary data.</text>
</comment>
<dbReference type="Proteomes" id="UP000289166">
    <property type="component" value="Unassembled WGS sequence"/>
</dbReference>
<dbReference type="Pfam" id="PF05193">
    <property type="entry name" value="Peptidase_M16_C"/>
    <property type="match status" value="1"/>
</dbReference>
<protein>
    <submittedName>
        <fullName evidence="5">Insulinase family protein</fullName>
    </submittedName>
</protein>